<feature type="domain" description="PH" evidence="5">
    <location>
        <begin position="167"/>
        <end position="275"/>
    </location>
</feature>
<feature type="region of interest" description="Disordered" evidence="4">
    <location>
        <begin position="1198"/>
        <end position="1240"/>
    </location>
</feature>
<dbReference type="InterPro" id="IPR011993">
    <property type="entry name" value="PH-like_dom_sf"/>
</dbReference>
<dbReference type="SUPFAM" id="SSF48371">
    <property type="entry name" value="ARM repeat"/>
    <property type="match status" value="1"/>
</dbReference>
<dbReference type="Pfam" id="PF06920">
    <property type="entry name" value="DHR-2_Lobe_A"/>
    <property type="match status" value="1"/>
</dbReference>
<dbReference type="InterPro" id="IPR043161">
    <property type="entry name" value="DOCK_C_lobe_A"/>
</dbReference>
<dbReference type="InterPro" id="IPR046769">
    <property type="entry name" value="DOCKER_Lobe_A"/>
</dbReference>
<dbReference type="PANTHER" id="PTHR23317">
    <property type="entry name" value="DEDICATOR OF CYTOKINESIS DOCK"/>
    <property type="match status" value="1"/>
</dbReference>
<evidence type="ECO:0000256" key="3">
    <source>
        <dbReference type="PROSITE-ProRule" id="PRU00983"/>
    </source>
</evidence>
<dbReference type="InterPro" id="IPR001849">
    <property type="entry name" value="PH_domain"/>
</dbReference>
<dbReference type="InterPro" id="IPR027007">
    <property type="entry name" value="C2_DOCK-type_domain"/>
</dbReference>
<feature type="region of interest" description="Disordered" evidence="4">
    <location>
        <begin position="1393"/>
        <end position="1418"/>
    </location>
</feature>
<evidence type="ECO:0008006" key="10">
    <source>
        <dbReference type="Google" id="ProtNLM"/>
    </source>
</evidence>
<feature type="compositionally biased region" description="Basic and acidic residues" evidence="4">
    <location>
        <begin position="1285"/>
        <end position="1295"/>
    </location>
</feature>
<organism evidence="8 9">
    <name type="scientific">Lymnaea stagnalis</name>
    <name type="common">Great pond snail</name>
    <name type="synonym">Helix stagnalis</name>
    <dbReference type="NCBI Taxonomy" id="6523"/>
    <lineage>
        <taxon>Eukaryota</taxon>
        <taxon>Metazoa</taxon>
        <taxon>Spiralia</taxon>
        <taxon>Lophotrochozoa</taxon>
        <taxon>Mollusca</taxon>
        <taxon>Gastropoda</taxon>
        <taxon>Heterobranchia</taxon>
        <taxon>Euthyneura</taxon>
        <taxon>Panpulmonata</taxon>
        <taxon>Hygrophila</taxon>
        <taxon>Lymnaeoidea</taxon>
        <taxon>Lymnaeidae</taxon>
        <taxon>Lymnaea</taxon>
    </lineage>
</organism>
<dbReference type="SMART" id="SM00233">
    <property type="entry name" value="PH"/>
    <property type="match status" value="1"/>
</dbReference>
<name>A0AAV2IJ06_LYMST</name>
<dbReference type="Gene3D" id="2.60.40.150">
    <property type="entry name" value="C2 domain"/>
    <property type="match status" value="1"/>
</dbReference>
<dbReference type="Pfam" id="PF20421">
    <property type="entry name" value="DHR-2_Lobe_C"/>
    <property type="match status" value="1"/>
</dbReference>
<evidence type="ECO:0000256" key="4">
    <source>
        <dbReference type="SAM" id="MobiDB-lite"/>
    </source>
</evidence>
<dbReference type="InterPro" id="IPR026791">
    <property type="entry name" value="DOCK"/>
</dbReference>
<keyword evidence="1" id="KW-0597">Phosphoprotein</keyword>
<sequence>MKMTERRFVGALQGKGKAAKMRETVSQALRESAIQSRPKLVEPVDYETFVVKNKVLLHNDPQRDMLNFPHDDVEQPPPTPVRKTRTVVSTVPANAAQEVTSLMVKECIKTYTSELQMIKFKYQAYAGSYQQLPNVTKKEPLQEHIFEIDAEVEEKDDDTMSHGFMSVVIKKGWLLKGPDGGKDNIISFTKQFKRRFFQLKQQSDYTYLLEIFKDDKKSDVKGAIFLDLATEVVKNPKKGKFCFEIKMTNRQPCLLAAENEAEAHDWITTLNKVINSADTASQASRESIKEENASAGTPENYKESSINHPVVKYCRETDSSLAKLRQEARQNLFGIYPDMRRNVFDEDVADEEDKEVDVFPKQYTDRFLIRLEELKFNLQLNLADEGKGNKKCNPEPFFLTFSVYDAREGRKVSEDFHLDPNSPEIRTMIPPELFAAPDRLHAVNGKEPTSPDQNGLRPDWVAQSNRQGIFSIVRRHQDIYLVARIEKVLQGPINQCLDPYLKGSDSKMASKVYRQMRQFCTHIGHYRMPFAWSAIPLSPDGAMPRCPTKLPIYRQETAKYSEEEMLKLLLDLRRPDKKSKLQEIPGEFKIHIEQLDQEQHIDFTLTPSLIPVKPFTEPPAKSIPTVEIEEFVPDVAQLCSSFDSYINNLYVQPMSLKYDGQKAFAKARNISCCIELRDSDEEGAVPLKRIYGRPGTSVFTTVASTTVLHHAQTPDFMEEVKMCLPVQLKEKHHLFFRFYHVSCEGSKAGAKSSSGKKKDSIEMPVGCAWMPLLQEGRVVTGEKVIPVAIHTPSFYLSHDTLSLGKSGSSDVKWVDGGKPLFKLKIHLVSTVYTQDQHLNNFFLHCQRAEQGGVPAIENNVNKVKSLLAVEVSTYVKFLPTLLNQLFQLLSKTVSEDIAVNSVRVLIHIVSEIHDAQKQESLEKYVKYMFRPDPVSKSNKSPRTVHEELSRHLTSILRPANTDPLVVIRFLKHAWFFFEVLLKSMTLYLLDTDRIKMPRNERFAAECQFRIQTLLHVVTLHIIQKCRDHKEETKNANHSLASFVKNCFTLMDRGYVFKTISKYIENFNPGDSKTLHEIKFEFLRIVCSHEHFIPLSLPLMRRGMVKNFKDLKHDYCLSDEFRQHHYLVGLLLFELRLAMTEQRTIRRSAITVLRNQLAKHSFDDRYASGSQQGRIAALYLPLIGVLLDSKNLLLQITPNAKSAPAPTPTQNGDVSSRSDVSKSQMSLVKGQSSPALPGTPEIKKKDSAVFAMISGTVAMPHNPNELTVAAATGHNGSNTSLASDSSGEKDVGSKKDGKIVTRMPSNVSKAPSAAYPGRYDKLDTTEIRDLLVCFLHILKHLPEDILLGWFNNSSELDIIDFFSLLELGLKHFQYQGRKKIVTLSMIGGQMIGGQSKSSTMPTPLQNQRGRPISLSSQRTPSQYGDMIPESFHTPTHSDADAMIRALQEANISTEVGLIVLDVLSLFCTTFKKDLEARGGDNSMMRTVFQLYLGFLRSSQSETLQKHVFGAWRAFIKKFQQVLFKGSADMCGELCYEILRCCNSKLNSTRREACALLYLLMRSNFEFSNRKSFTRVHLQVIISVSQLIGIVVGLSTTRFQESLAIVNNYANSDKSIQKTPFPGEVRDLTKRIRTVLMATAQMKENENDPELLVDLQYSLAKSYASTPELRKTWLDAMGKLHQRRGDYSEAGMCYIHIAALIAEYLKRRGDYPQGCSSFGFISSNIVVEEAGIKDDSGMQDVQYSEETLVEFLEKGSELLEKAQRFEILGDIYKLIIPIYEKTRNFQKLERSYQYLAKAYASVLDVMKTGKRLLGRYYLVTLYGPTYFSLNLKCLLYSQTYFEDEDKKEYIYKEPKVTTLTEIRDRLHKLFNEKFGRDNVQMINDSKKLTPNELDPKYAYIQIIYVTPYFEETDLGNRVTDFERNNNVRNFMYELPFTRSGKEQGSIEEQHKRRFIITTAHSFPYVKKRIEVKEGGWKEVVLTPIEVAIDEMRGKVADLREAINSPVPDKIGLQLKLQGGVSTQVNAGPLAYAEAFLDPEKIAKYPVDKSDRLKAVFRDFVMTCKDALDLNAKLIATEQKEYHESLKAGFQEIAERLSILLGEKIVPLDWLNVHQRQSMTFLSGITGSSSA</sequence>
<evidence type="ECO:0000313" key="9">
    <source>
        <dbReference type="Proteomes" id="UP001497497"/>
    </source>
</evidence>
<dbReference type="Gene3D" id="2.30.29.30">
    <property type="entry name" value="Pleckstrin-homology domain (PH domain)/Phosphotyrosine-binding domain (PTB)"/>
    <property type="match status" value="1"/>
</dbReference>
<feature type="compositionally biased region" description="Polar residues" evidence="4">
    <location>
        <begin position="1273"/>
        <end position="1284"/>
    </location>
</feature>
<dbReference type="PROSITE" id="PS50003">
    <property type="entry name" value="PH_DOMAIN"/>
    <property type="match status" value="1"/>
</dbReference>
<dbReference type="InterPro" id="IPR027357">
    <property type="entry name" value="DOCKER_dom"/>
</dbReference>
<dbReference type="InterPro" id="IPR016024">
    <property type="entry name" value="ARM-type_fold"/>
</dbReference>
<accession>A0AAV2IJ06</accession>
<dbReference type="EMBL" id="CAXITT010000643">
    <property type="protein sequence ID" value="CAL1544758.1"/>
    <property type="molecule type" value="Genomic_DNA"/>
</dbReference>
<dbReference type="PROSITE" id="PS51651">
    <property type="entry name" value="DOCKER"/>
    <property type="match status" value="1"/>
</dbReference>
<evidence type="ECO:0000313" key="8">
    <source>
        <dbReference type="EMBL" id="CAL1544758.1"/>
    </source>
</evidence>
<feature type="region of interest" description="Disordered" evidence="4">
    <location>
        <begin position="281"/>
        <end position="303"/>
    </location>
</feature>
<dbReference type="InterPro" id="IPR046773">
    <property type="entry name" value="DOCKER_Lobe_C"/>
</dbReference>
<gene>
    <name evidence="8" type="ORF">GSLYS_00018241001</name>
</gene>
<dbReference type="InterPro" id="IPR021816">
    <property type="entry name" value="DOCK_C/D_N"/>
</dbReference>
<feature type="domain" description="C2 DOCK-type" evidence="6">
    <location>
        <begin position="646"/>
        <end position="828"/>
    </location>
</feature>
<evidence type="ECO:0000256" key="2">
    <source>
        <dbReference type="ARBA" id="ARBA00022658"/>
    </source>
</evidence>
<dbReference type="InterPro" id="IPR043162">
    <property type="entry name" value="DOCK_C_lobe_C"/>
</dbReference>
<dbReference type="GO" id="GO:0005085">
    <property type="term" value="F:guanyl-nucleotide exchange factor activity"/>
    <property type="evidence" value="ECO:0007669"/>
    <property type="project" value="UniProtKB-KW"/>
</dbReference>
<protein>
    <recommendedName>
        <fullName evidence="10">Dedicator of cytokinesis protein 9</fullName>
    </recommendedName>
</protein>
<feature type="domain" description="DOCKER" evidence="7">
    <location>
        <begin position="1659"/>
        <end position="2103"/>
    </location>
</feature>
<comment type="caution">
    <text evidence="8">The sequence shown here is derived from an EMBL/GenBank/DDBJ whole genome shotgun (WGS) entry which is preliminary data.</text>
</comment>
<comment type="similarity">
    <text evidence="3">Belongs to the DOCK family.</text>
</comment>
<dbReference type="Gene3D" id="1.25.40.410">
    <property type="match status" value="1"/>
</dbReference>
<evidence type="ECO:0000256" key="1">
    <source>
        <dbReference type="ARBA" id="ARBA00022553"/>
    </source>
</evidence>
<keyword evidence="9" id="KW-1185">Reference proteome</keyword>
<feature type="compositionally biased region" description="Polar residues" evidence="4">
    <location>
        <begin position="1207"/>
        <end position="1233"/>
    </location>
</feature>
<evidence type="ECO:0000259" key="7">
    <source>
        <dbReference type="PROSITE" id="PS51651"/>
    </source>
</evidence>
<keyword evidence="2" id="KW-0344">Guanine-nucleotide releasing factor</keyword>
<dbReference type="PROSITE" id="PS51650">
    <property type="entry name" value="C2_DOCK"/>
    <property type="match status" value="1"/>
</dbReference>
<dbReference type="PANTHER" id="PTHR23317:SF26">
    <property type="entry name" value="ZIZIMIN, ISOFORM K"/>
    <property type="match status" value="1"/>
</dbReference>
<dbReference type="Pfam" id="PF11878">
    <property type="entry name" value="DOCK_C-D_N"/>
    <property type="match status" value="1"/>
</dbReference>
<evidence type="ECO:0000259" key="5">
    <source>
        <dbReference type="PROSITE" id="PS50003"/>
    </source>
</evidence>
<feature type="region of interest" description="Disordered" evidence="4">
    <location>
        <begin position="1267"/>
        <end position="1295"/>
    </location>
</feature>
<evidence type="ECO:0000259" key="6">
    <source>
        <dbReference type="PROSITE" id="PS51650"/>
    </source>
</evidence>
<dbReference type="Pfam" id="PF14429">
    <property type="entry name" value="DOCK-C2"/>
    <property type="match status" value="1"/>
</dbReference>
<reference evidence="8 9" key="1">
    <citation type="submission" date="2024-04" db="EMBL/GenBank/DDBJ databases">
        <authorList>
            <consortium name="Genoscope - CEA"/>
            <person name="William W."/>
        </authorList>
    </citation>
    <scope>NUCLEOTIDE SEQUENCE [LARGE SCALE GENOMIC DNA]</scope>
</reference>
<dbReference type="Gene3D" id="1.20.58.740">
    <property type="match status" value="1"/>
</dbReference>
<dbReference type="Pfam" id="PF20422">
    <property type="entry name" value="DHR-2_Lobe_B"/>
    <property type="match status" value="1"/>
</dbReference>
<dbReference type="Proteomes" id="UP001497497">
    <property type="component" value="Unassembled WGS sequence"/>
</dbReference>
<dbReference type="InterPro" id="IPR035892">
    <property type="entry name" value="C2_domain_sf"/>
</dbReference>
<dbReference type="GO" id="GO:0007264">
    <property type="term" value="P:small GTPase-mediated signal transduction"/>
    <property type="evidence" value="ECO:0007669"/>
    <property type="project" value="InterPro"/>
</dbReference>
<dbReference type="Pfam" id="PF00169">
    <property type="entry name" value="PH"/>
    <property type="match status" value="1"/>
</dbReference>
<dbReference type="SUPFAM" id="SSF50729">
    <property type="entry name" value="PH domain-like"/>
    <property type="match status" value="1"/>
</dbReference>
<proteinExistence type="inferred from homology"/>
<dbReference type="InterPro" id="IPR046770">
    <property type="entry name" value="DOCKER_Lobe_B"/>
</dbReference>